<dbReference type="RefSeq" id="WP_132259105.1">
    <property type="nucleotide sequence ID" value="NZ_SLZQ01000007.1"/>
</dbReference>
<reference evidence="11 12" key="1">
    <citation type="submission" date="2019-03" db="EMBL/GenBank/DDBJ databases">
        <title>Genomic Encyclopedia of Type Strains, Phase IV (KMG-IV): sequencing the most valuable type-strain genomes for metagenomic binning, comparative biology and taxonomic classification.</title>
        <authorList>
            <person name="Goeker M."/>
        </authorList>
    </citation>
    <scope>NUCLEOTIDE SEQUENCE [LARGE SCALE GENOMIC DNA]</scope>
    <source>
        <strain evidence="11 12">DSM 7445</strain>
    </source>
</reference>
<evidence type="ECO:0000256" key="9">
    <source>
        <dbReference type="SAM" id="SignalP"/>
    </source>
</evidence>
<keyword evidence="4" id="KW-1134">Transmembrane beta strand</keyword>
<dbReference type="OrthoDB" id="8683954at2"/>
<comment type="subcellular location">
    <subcellularLocation>
        <location evidence="1">Cell outer membrane</location>
    </subcellularLocation>
</comment>
<dbReference type="GO" id="GO:1990281">
    <property type="term" value="C:efflux pump complex"/>
    <property type="evidence" value="ECO:0007669"/>
    <property type="project" value="TreeGrafter"/>
</dbReference>
<dbReference type="SUPFAM" id="SSF54427">
    <property type="entry name" value="NTF2-like"/>
    <property type="match status" value="1"/>
</dbReference>
<keyword evidence="3" id="KW-0813">Transport</keyword>
<dbReference type="SUPFAM" id="SSF56954">
    <property type="entry name" value="Outer membrane efflux proteins (OEP)"/>
    <property type="match status" value="1"/>
</dbReference>
<dbReference type="GO" id="GO:0015288">
    <property type="term" value="F:porin activity"/>
    <property type="evidence" value="ECO:0007669"/>
    <property type="project" value="TreeGrafter"/>
</dbReference>
<evidence type="ECO:0000256" key="1">
    <source>
        <dbReference type="ARBA" id="ARBA00004442"/>
    </source>
</evidence>
<keyword evidence="5" id="KW-0812">Transmembrane</keyword>
<dbReference type="PANTHER" id="PTHR30026:SF22">
    <property type="entry name" value="OUTER MEMBRANE EFFLUX PROTEIN"/>
    <property type="match status" value="1"/>
</dbReference>
<dbReference type="InterPro" id="IPR003423">
    <property type="entry name" value="OMP_efflux"/>
</dbReference>
<proteinExistence type="inferred from homology"/>
<feature type="signal peptide" evidence="9">
    <location>
        <begin position="1"/>
        <end position="31"/>
    </location>
</feature>
<name>A0A4V6NXY5_PAULE</name>
<keyword evidence="9" id="KW-0732">Signal</keyword>
<evidence type="ECO:0000256" key="6">
    <source>
        <dbReference type="ARBA" id="ARBA00023136"/>
    </source>
</evidence>
<dbReference type="Proteomes" id="UP000295382">
    <property type="component" value="Unassembled WGS sequence"/>
</dbReference>
<evidence type="ECO:0000256" key="4">
    <source>
        <dbReference type="ARBA" id="ARBA00022452"/>
    </source>
</evidence>
<accession>A0A4V6NXY5</accession>
<dbReference type="AlphaFoldDB" id="A0A4V6NXY5"/>
<keyword evidence="8" id="KW-0175">Coiled coil</keyword>
<dbReference type="Pfam" id="PF02321">
    <property type="entry name" value="OEP"/>
    <property type="match status" value="2"/>
</dbReference>
<dbReference type="Gene3D" id="1.20.1600.10">
    <property type="entry name" value="Outer membrane efflux proteins (OEP)"/>
    <property type="match status" value="1"/>
</dbReference>
<evidence type="ECO:0000313" key="12">
    <source>
        <dbReference type="Proteomes" id="UP000295382"/>
    </source>
</evidence>
<keyword evidence="12" id="KW-1185">Reference proteome</keyword>
<evidence type="ECO:0000256" key="7">
    <source>
        <dbReference type="ARBA" id="ARBA00023237"/>
    </source>
</evidence>
<dbReference type="GO" id="GO:0015562">
    <property type="term" value="F:efflux transmembrane transporter activity"/>
    <property type="evidence" value="ECO:0007669"/>
    <property type="project" value="InterPro"/>
</dbReference>
<dbReference type="InterPro" id="IPR051906">
    <property type="entry name" value="TolC-like"/>
</dbReference>
<dbReference type="Gene3D" id="3.10.450.50">
    <property type="match status" value="1"/>
</dbReference>
<dbReference type="InterPro" id="IPR056203">
    <property type="entry name" value="Cds6_C"/>
</dbReference>
<dbReference type="InterPro" id="IPR032710">
    <property type="entry name" value="NTF2-like_dom_sf"/>
</dbReference>
<dbReference type="PANTHER" id="PTHR30026">
    <property type="entry name" value="OUTER MEMBRANE PROTEIN TOLC"/>
    <property type="match status" value="1"/>
</dbReference>
<gene>
    <name evidence="11" type="ORF">EDC30_10787</name>
</gene>
<dbReference type="Pfam" id="PF24125">
    <property type="entry name" value="Cds6_C"/>
    <property type="match status" value="1"/>
</dbReference>
<comment type="caution">
    <text evidence="11">The sequence shown here is derived from an EMBL/GenBank/DDBJ whole genome shotgun (WGS) entry which is preliminary data.</text>
</comment>
<feature type="chain" id="PRO_5020902655" evidence="9">
    <location>
        <begin position="32"/>
        <end position="589"/>
    </location>
</feature>
<keyword evidence="7" id="KW-0998">Cell outer membrane</keyword>
<organism evidence="11 12">
    <name type="scientific">Paucimonas lemoignei</name>
    <name type="common">Pseudomonas lemoignei</name>
    <dbReference type="NCBI Taxonomy" id="29443"/>
    <lineage>
        <taxon>Bacteria</taxon>
        <taxon>Pseudomonadati</taxon>
        <taxon>Pseudomonadota</taxon>
        <taxon>Betaproteobacteria</taxon>
        <taxon>Burkholderiales</taxon>
        <taxon>Burkholderiaceae</taxon>
        <taxon>Paucimonas</taxon>
    </lineage>
</organism>
<feature type="coiled-coil region" evidence="8">
    <location>
        <begin position="187"/>
        <end position="214"/>
    </location>
</feature>
<protein>
    <submittedName>
        <fullName evidence="11">Adhesin transport system outer membrane protein</fullName>
    </submittedName>
</protein>
<dbReference type="GO" id="GO:0009279">
    <property type="term" value="C:cell outer membrane"/>
    <property type="evidence" value="ECO:0007669"/>
    <property type="project" value="UniProtKB-SubCell"/>
</dbReference>
<evidence type="ECO:0000256" key="8">
    <source>
        <dbReference type="SAM" id="Coils"/>
    </source>
</evidence>
<dbReference type="EMBL" id="SLZQ01000007">
    <property type="protein sequence ID" value="TCS36270.1"/>
    <property type="molecule type" value="Genomic_DNA"/>
</dbReference>
<evidence type="ECO:0000259" key="10">
    <source>
        <dbReference type="Pfam" id="PF24125"/>
    </source>
</evidence>
<keyword evidence="6" id="KW-0472">Membrane</keyword>
<sequence length="589" mass="65327">MYGKGDGFALPFSLKAVAAGVCFFISASTHAEPFPEKVTRLLREHNLMRMVDADINAAKAQVDVEQTAWFPKFNMQLSAGNQKVDRDQGLNGSFDPAERTFGLTQLLWDFGTTSKRINSAQTVVSKEGFESSLQRQNLLLAAVEAQLRLIRANQVIRYATESEDNIKRQTALENARMDAGRGYTTDVLQAKVQLAAAEARKVAAEGQLMEAVNRYKAVFGEVVSIDIPNLEGLAIPLQIMPQSLDESVGMVSQNNPDVLAADARTKVARSERDVATSRELAPRLDFALTRSRYKDWDGTLGMRDDTKAMVRLNWNFDLGMRATKVTTAADLAAQSLQEKADYVRVQATEEARNAWTSWRTAQERAVYLSNQVDIATRFLELARKERELGRRSLLDLLNGETGLINAQSEASAAKIDEVIAAYRLLRAVGRISQDIFNMPNILVKTSYVAPKKHEVRSQDVAPAPHAADFVADGQAREAIAFVKEWAAAWAAKDVQAYLAAYAGGFQPAGQSRAEWETVRTKRISQPSFIRVEIVNPQVSRENNRLKVSFVQKYASSQFSDSTRKTLVLVDEGGKLRILEERVESAASSR</sequence>
<evidence type="ECO:0000313" key="11">
    <source>
        <dbReference type="EMBL" id="TCS36270.1"/>
    </source>
</evidence>
<feature type="domain" description="Cds6 C-terminal" evidence="10">
    <location>
        <begin position="480"/>
        <end position="580"/>
    </location>
</feature>
<comment type="similarity">
    <text evidence="2">Belongs to the outer membrane factor (OMF) (TC 1.B.17) family.</text>
</comment>
<evidence type="ECO:0000256" key="5">
    <source>
        <dbReference type="ARBA" id="ARBA00022692"/>
    </source>
</evidence>
<evidence type="ECO:0000256" key="2">
    <source>
        <dbReference type="ARBA" id="ARBA00007613"/>
    </source>
</evidence>
<evidence type="ECO:0000256" key="3">
    <source>
        <dbReference type="ARBA" id="ARBA00022448"/>
    </source>
</evidence>